<dbReference type="PROSITE" id="PS50109">
    <property type="entry name" value="HIS_KIN"/>
    <property type="match status" value="1"/>
</dbReference>
<evidence type="ECO:0000313" key="18">
    <source>
        <dbReference type="Proteomes" id="UP000256869"/>
    </source>
</evidence>
<dbReference type="Gene3D" id="6.10.340.10">
    <property type="match status" value="1"/>
</dbReference>
<evidence type="ECO:0000256" key="3">
    <source>
        <dbReference type="ARBA" id="ARBA00012438"/>
    </source>
</evidence>
<evidence type="ECO:0000256" key="13">
    <source>
        <dbReference type="ARBA" id="ARBA00023136"/>
    </source>
</evidence>
<dbReference type="InterPro" id="IPR036097">
    <property type="entry name" value="HisK_dim/P_sf"/>
</dbReference>
<comment type="caution">
    <text evidence="17">The sequence shown here is derived from an EMBL/GenBank/DDBJ whole genome shotgun (WGS) entry which is preliminary data.</text>
</comment>
<feature type="domain" description="HAMP" evidence="16">
    <location>
        <begin position="190"/>
        <end position="242"/>
    </location>
</feature>
<dbReference type="InterPro" id="IPR003661">
    <property type="entry name" value="HisK_dim/P_dom"/>
</dbReference>
<dbReference type="PANTHER" id="PTHR45528">
    <property type="entry name" value="SENSOR HISTIDINE KINASE CPXA"/>
    <property type="match status" value="1"/>
</dbReference>
<accession>A0A3D9ICC5</accession>
<feature type="domain" description="Histidine kinase" evidence="15">
    <location>
        <begin position="250"/>
        <end position="466"/>
    </location>
</feature>
<dbReference type="Gene3D" id="3.30.565.10">
    <property type="entry name" value="Histidine kinase-like ATPase, C-terminal domain"/>
    <property type="match status" value="1"/>
</dbReference>
<keyword evidence="5" id="KW-0597">Phosphoprotein</keyword>
<evidence type="ECO:0000256" key="4">
    <source>
        <dbReference type="ARBA" id="ARBA00022475"/>
    </source>
</evidence>
<keyword evidence="6" id="KW-0808">Transferase</keyword>
<dbReference type="CDD" id="cd00075">
    <property type="entry name" value="HATPase"/>
    <property type="match status" value="1"/>
</dbReference>
<keyword evidence="18" id="KW-1185">Reference proteome</keyword>
<dbReference type="GO" id="GO:0005524">
    <property type="term" value="F:ATP binding"/>
    <property type="evidence" value="ECO:0007669"/>
    <property type="project" value="UniProtKB-KW"/>
</dbReference>
<gene>
    <name evidence="17" type="ORF">DFP95_10737</name>
</gene>
<keyword evidence="9 17" id="KW-0418">Kinase</keyword>
<evidence type="ECO:0000256" key="8">
    <source>
        <dbReference type="ARBA" id="ARBA00022741"/>
    </source>
</evidence>
<dbReference type="GO" id="GO:0005886">
    <property type="term" value="C:plasma membrane"/>
    <property type="evidence" value="ECO:0007669"/>
    <property type="project" value="UniProtKB-SubCell"/>
</dbReference>
<dbReference type="InterPro" id="IPR003660">
    <property type="entry name" value="HAMP_dom"/>
</dbReference>
<protein>
    <recommendedName>
        <fullName evidence="3">histidine kinase</fullName>
        <ecNumber evidence="3">2.7.13.3</ecNumber>
    </recommendedName>
</protein>
<evidence type="ECO:0000256" key="2">
    <source>
        <dbReference type="ARBA" id="ARBA00004651"/>
    </source>
</evidence>
<dbReference type="RefSeq" id="WP_115993255.1">
    <property type="nucleotide sequence ID" value="NZ_QRDY01000007.1"/>
</dbReference>
<evidence type="ECO:0000256" key="10">
    <source>
        <dbReference type="ARBA" id="ARBA00022840"/>
    </source>
</evidence>
<evidence type="ECO:0000313" key="17">
    <source>
        <dbReference type="EMBL" id="RED59199.1"/>
    </source>
</evidence>
<dbReference type="CDD" id="cd00082">
    <property type="entry name" value="HisKA"/>
    <property type="match status" value="1"/>
</dbReference>
<dbReference type="InterPro" id="IPR050398">
    <property type="entry name" value="HssS/ArlS-like"/>
</dbReference>
<evidence type="ECO:0000259" key="16">
    <source>
        <dbReference type="PROSITE" id="PS50885"/>
    </source>
</evidence>
<dbReference type="SMART" id="SM00304">
    <property type="entry name" value="HAMP"/>
    <property type="match status" value="1"/>
</dbReference>
<sequence>MFQSIFRKWVVAAIAITIAILLILTFVISWLVQKDYYRQSLDQLNDRATSVENAYHRFLQSEITLSELRKEWKRMEQENNVSISIIGKKVKYLKQDLFDVGVRPDVKVWVSSVNEGNRVNEIARFRQQDGEKMLIVGFPLRMDNEVVASAFIYSPVTDVQQLAAPIRRSIWLVAVCCAGPLLILLWFATRRVVKPIQELSIAATAVSNGDFASRVTTKGNDEVARLGNSFNLMAERIERIEEQRRRLIMEMSHELRTPLTSIRGTLQAVADGILTDREQSEFIALSLQESERLGKLIDQIMELSAFEEHQIRFDFQEVDMNELVEQTAQQLKPKAEALGMRLKVAMQKDNAIVMRADPMRLRQALVNLIGNALDHNLAGTKILVKLFMNHQRVGISVQDDGQGIEPEHMPHLFERLYKAESSRSTRGSGLGLTISRHIVHAHGGKIHAESTRGKGTEIRVDLPHVRV</sequence>
<evidence type="ECO:0000256" key="5">
    <source>
        <dbReference type="ARBA" id="ARBA00022553"/>
    </source>
</evidence>
<dbReference type="InterPro" id="IPR003594">
    <property type="entry name" value="HATPase_dom"/>
</dbReference>
<dbReference type="FunFam" id="3.30.565.10:FF:000006">
    <property type="entry name" value="Sensor histidine kinase WalK"/>
    <property type="match status" value="1"/>
</dbReference>
<dbReference type="SMART" id="SM00388">
    <property type="entry name" value="HisKA"/>
    <property type="match status" value="1"/>
</dbReference>
<dbReference type="InterPro" id="IPR004358">
    <property type="entry name" value="Sig_transdc_His_kin-like_C"/>
</dbReference>
<dbReference type="InterPro" id="IPR036890">
    <property type="entry name" value="HATPase_C_sf"/>
</dbReference>
<dbReference type="GO" id="GO:0000155">
    <property type="term" value="F:phosphorelay sensor kinase activity"/>
    <property type="evidence" value="ECO:0007669"/>
    <property type="project" value="InterPro"/>
</dbReference>
<organism evidence="17 18">
    <name type="scientific">Cohnella lupini</name>
    <dbReference type="NCBI Taxonomy" id="1294267"/>
    <lineage>
        <taxon>Bacteria</taxon>
        <taxon>Bacillati</taxon>
        <taxon>Bacillota</taxon>
        <taxon>Bacilli</taxon>
        <taxon>Bacillales</taxon>
        <taxon>Paenibacillaceae</taxon>
        <taxon>Cohnella</taxon>
    </lineage>
</organism>
<dbReference type="PROSITE" id="PS50885">
    <property type="entry name" value="HAMP"/>
    <property type="match status" value="1"/>
</dbReference>
<evidence type="ECO:0000259" key="15">
    <source>
        <dbReference type="PROSITE" id="PS50109"/>
    </source>
</evidence>
<dbReference type="CDD" id="cd06225">
    <property type="entry name" value="HAMP"/>
    <property type="match status" value="1"/>
</dbReference>
<keyword evidence="10" id="KW-0067">ATP-binding</keyword>
<keyword evidence="11 14" id="KW-1133">Transmembrane helix</keyword>
<dbReference type="PRINTS" id="PR00344">
    <property type="entry name" value="BCTRLSENSOR"/>
</dbReference>
<dbReference type="Pfam" id="PF00512">
    <property type="entry name" value="HisKA"/>
    <property type="match status" value="1"/>
</dbReference>
<comment type="subcellular location">
    <subcellularLocation>
        <location evidence="2">Cell membrane</location>
        <topology evidence="2">Multi-pass membrane protein</topology>
    </subcellularLocation>
</comment>
<dbReference type="InterPro" id="IPR005467">
    <property type="entry name" value="His_kinase_dom"/>
</dbReference>
<dbReference type="EMBL" id="QRDY01000007">
    <property type="protein sequence ID" value="RED59199.1"/>
    <property type="molecule type" value="Genomic_DNA"/>
</dbReference>
<evidence type="ECO:0000256" key="14">
    <source>
        <dbReference type="SAM" id="Phobius"/>
    </source>
</evidence>
<proteinExistence type="predicted"/>
<evidence type="ECO:0000256" key="6">
    <source>
        <dbReference type="ARBA" id="ARBA00022679"/>
    </source>
</evidence>
<dbReference type="FunFam" id="1.10.287.130:FF:000001">
    <property type="entry name" value="Two-component sensor histidine kinase"/>
    <property type="match status" value="1"/>
</dbReference>
<dbReference type="SMART" id="SM00387">
    <property type="entry name" value="HATPase_c"/>
    <property type="match status" value="1"/>
</dbReference>
<dbReference type="Pfam" id="PF02518">
    <property type="entry name" value="HATPase_c"/>
    <property type="match status" value="1"/>
</dbReference>
<feature type="transmembrane region" description="Helical" evidence="14">
    <location>
        <begin position="170"/>
        <end position="188"/>
    </location>
</feature>
<keyword evidence="13 14" id="KW-0472">Membrane</keyword>
<evidence type="ECO:0000256" key="1">
    <source>
        <dbReference type="ARBA" id="ARBA00000085"/>
    </source>
</evidence>
<dbReference type="Proteomes" id="UP000256869">
    <property type="component" value="Unassembled WGS sequence"/>
</dbReference>
<dbReference type="AlphaFoldDB" id="A0A3D9ICC5"/>
<dbReference type="OrthoDB" id="2359336at2"/>
<reference evidence="17 18" key="1">
    <citation type="submission" date="2018-07" db="EMBL/GenBank/DDBJ databases">
        <title>Genomic Encyclopedia of Type Strains, Phase III (KMG-III): the genomes of soil and plant-associated and newly described type strains.</title>
        <authorList>
            <person name="Whitman W."/>
        </authorList>
    </citation>
    <scope>NUCLEOTIDE SEQUENCE [LARGE SCALE GENOMIC DNA]</scope>
    <source>
        <strain evidence="17 18">CECT 8236</strain>
    </source>
</reference>
<keyword evidence="12" id="KW-0902">Two-component regulatory system</keyword>
<name>A0A3D9ICC5_9BACL</name>
<dbReference type="EC" id="2.7.13.3" evidence="3"/>
<evidence type="ECO:0000256" key="11">
    <source>
        <dbReference type="ARBA" id="ARBA00022989"/>
    </source>
</evidence>
<evidence type="ECO:0000256" key="12">
    <source>
        <dbReference type="ARBA" id="ARBA00023012"/>
    </source>
</evidence>
<dbReference type="SUPFAM" id="SSF158472">
    <property type="entry name" value="HAMP domain-like"/>
    <property type="match status" value="1"/>
</dbReference>
<evidence type="ECO:0000256" key="7">
    <source>
        <dbReference type="ARBA" id="ARBA00022692"/>
    </source>
</evidence>
<evidence type="ECO:0000256" key="9">
    <source>
        <dbReference type="ARBA" id="ARBA00022777"/>
    </source>
</evidence>
<feature type="transmembrane region" description="Helical" evidence="14">
    <location>
        <begin position="12"/>
        <end position="32"/>
    </location>
</feature>
<dbReference type="Gene3D" id="1.10.287.130">
    <property type="match status" value="1"/>
</dbReference>
<dbReference type="SUPFAM" id="SSF47384">
    <property type="entry name" value="Homodimeric domain of signal transducing histidine kinase"/>
    <property type="match status" value="1"/>
</dbReference>
<keyword evidence="8" id="KW-0547">Nucleotide-binding</keyword>
<keyword evidence="4" id="KW-1003">Cell membrane</keyword>
<dbReference type="SUPFAM" id="SSF55874">
    <property type="entry name" value="ATPase domain of HSP90 chaperone/DNA topoisomerase II/histidine kinase"/>
    <property type="match status" value="1"/>
</dbReference>
<dbReference type="PANTHER" id="PTHR45528:SF1">
    <property type="entry name" value="SENSOR HISTIDINE KINASE CPXA"/>
    <property type="match status" value="1"/>
</dbReference>
<keyword evidence="7 14" id="KW-0812">Transmembrane</keyword>
<dbReference type="Pfam" id="PF00672">
    <property type="entry name" value="HAMP"/>
    <property type="match status" value="1"/>
</dbReference>
<comment type="catalytic activity">
    <reaction evidence="1">
        <text>ATP + protein L-histidine = ADP + protein N-phospho-L-histidine.</text>
        <dbReference type="EC" id="2.7.13.3"/>
    </reaction>
</comment>